<proteinExistence type="predicted"/>
<dbReference type="AlphaFoldDB" id="A0AAV6UB92"/>
<evidence type="ECO:0000259" key="1">
    <source>
        <dbReference type="Pfam" id="PF21056"/>
    </source>
</evidence>
<dbReference type="InterPro" id="IPR048324">
    <property type="entry name" value="ZSWIM1-3_RNaseH-like"/>
</dbReference>
<protein>
    <recommendedName>
        <fullName evidence="1">ZSWIM1/3 RNaseH-like domain-containing protein</fullName>
    </recommendedName>
</protein>
<name>A0AAV6UB92_9ARAC</name>
<dbReference type="InterPro" id="IPR052579">
    <property type="entry name" value="Zinc_finger_SWIM"/>
</dbReference>
<dbReference type="Pfam" id="PF21056">
    <property type="entry name" value="ZSWIM1-3_RNaseH-like"/>
    <property type="match status" value="1"/>
</dbReference>
<dbReference type="PANTHER" id="PTHR31569">
    <property type="entry name" value="SWIM-TYPE DOMAIN-CONTAINING PROTEIN"/>
    <property type="match status" value="1"/>
</dbReference>
<keyword evidence="3" id="KW-1185">Reference proteome</keyword>
<comment type="caution">
    <text evidence="2">The sequence shown here is derived from an EMBL/GenBank/DDBJ whole genome shotgun (WGS) entry which is preliminary data.</text>
</comment>
<reference evidence="2 3" key="1">
    <citation type="journal article" date="2022" name="Nat. Ecol. Evol.">
        <title>A masculinizing supergene underlies an exaggerated male reproductive morph in a spider.</title>
        <authorList>
            <person name="Hendrickx F."/>
            <person name="De Corte Z."/>
            <person name="Sonet G."/>
            <person name="Van Belleghem S.M."/>
            <person name="Kostlbacher S."/>
            <person name="Vangestel C."/>
        </authorList>
    </citation>
    <scope>NUCLEOTIDE SEQUENCE [LARGE SCALE GENOMIC DNA]</scope>
    <source>
        <strain evidence="2">W744_W776</strain>
    </source>
</reference>
<evidence type="ECO:0000313" key="2">
    <source>
        <dbReference type="EMBL" id="KAG8180988.1"/>
    </source>
</evidence>
<dbReference type="PANTHER" id="PTHR31569:SF4">
    <property type="entry name" value="SWIM-TYPE DOMAIN-CONTAINING PROTEIN"/>
    <property type="match status" value="1"/>
</dbReference>
<dbReference type="EMBL" id="JAFNEN010000539">
    <property type="protein sequence ID" value="KAG8180988.1"/>
    <property type="molecule type" value="Genomic_DNA"/>
</dbReference>
<evidence type="ECO:0000313" key="3">
    <source>
        <dbReference type="Proteomes" id="UP000827092"/>
    </source>
</evidence>
<feature type="domain" description="ZSWIM1/3 RNaseH-like" evidence="1">
    <location>
        <begin position="192"/>
        <end position="244"/>
    </location>
</feature>
<dbReference type="Proteomes" id="UP000827092">
    <property type="component" value="Unassembled WGS sequence"/>
</dbReference>
<organism evidence="2 3">
    <name type="scientific">Oedothorax gibbosus</name>
    <dbReference type="NCBI Taxonomy" id="931172"/>
    <lineage>
        <taxon>Eukaryota</taxon>
        <taxon>Metazoa</taxon>
        <taxon>Ecdysozoa</taxon>
        <taxon>Arthropoda</taxon>
        <taxon>Chelicerata</taxon>
        <taxon>Arachnida</taxon>
        <taxon>Araneae</taxon>
        <taxon>Araneomorphae</taxon>
        <taxon>Entelegynae</taxon>
        <taxon>Araneoidea</taxon>
        <taxon>Linyphiidae</taxon>
        <taxon>Erigoninae</taxon>
        <taxon>Oedothorax</taxon>
    </lineage>
</organism>
<gene>
    <name evidence="2" type="ORF">JTE90_024736</name>
</gene>
<accession>A0AAV6UB92</accession>
<sequence>MPLSVGCSLAGSFNRGGSGGTRCDDLFIALIGKDEEFCHLLSIMKMVLTFSHKNASVESGFSINKNMLVENLHEKSLAALRKVYDCIKPKGGIESVQMSEELHAIQIGANKKLLQSELLKTSRVTLADRHNLNRPEKEDTSKAALTYLQQKDAIVEIVKNDDNVLLGIKSQDSVIHLCCRRWQWGIRDSGFFFISAIENKPTITKMVQIFKKHNAAWAKTRSVMIDKDFLERNAFSEQLPQAYLLICLFHCLRTFRMEITIVFSSVGMIKIYQVHLSN</sequence>